<keyword evidence="5" id="KW-0808">Transferase</keyword>
<dbReference type="Gene3D" id="3.30.565.10">
    <property type="entry name" value="Histidine kinase-like ATPase, C-terminal domain"/>
    <property type="match status" value="1"/>
</dbReference>
<dbReference type="PANTHER" id="PTHR34220:SF7">
    <property type="entry name" value="SENSOR HISTIDINE KINASE YPDA"/>
    <property type="match status" value="1"/>
</dbReference>
<dbReference type="GO" id="GO:0000155">
    <property type="term" value="F:phosphorelay sensor kinase activity"/>
    <property type="evidence" value="ECO:0007669"/>
    <property type="project" value="InterPro"/>
</dbReference>
<organism evidence="12 13">
    <name type="scientific">Butyrivibrio proteoclasticus</name>
    <dbReference type="NCBI Taxonomy" id="43305"/>
    <lineage>
        <taxon>Bacteria</taxon>
        <taxon>Bacillati</taxon>
        <taxon>Bacillota</taxon>
        <taxon>Clostridia</taxon>
        <taxon>Lachnospirales</taxon>
        <taxon>Lachnospiraceae</taxon>
        <taxon>Butyrivibrio</taxon>
    </lineage>
</organism>
<dbReference type="Pfam" id="PF06580">
    <property type="entry name" value="His_kinase"/>
    <property type="match status" value="1"/>
</dbReference>
<evidence type="ECO:0000256" key="8">
    <source>
        <dbReference type="SAM" id="Coils"/>
    </source>
</evidence>
<dbReference type="AlphaFoldDB" id="A0A1I5TWC0"/>
<feature type="coiled-coil region" evidence="8">
    <location>
        <begin position="343"/>
        <end position="370"/>
    </location>
</feature>
<keyword evidence="8" id="KW-0175">Coiled coil</keyword>
<dbReference type="SUPFAM" id="SSF158472">
    <property type="entry name" value="HAMP domain-like"/>
    <property type="match status" value="1"/>
</dbReference>
<keyword evidence="7" id="KW-0902">Two-component regulatory system</keyword>
<evidence type="ECO:0000256" key="1">
    <source>
        <dbReference type="ARBA" id="ARBA00000085"/>
    </source>
</evidence>
<dbReference type="Pfam" id="PF00672">
    <property type="entry name" value="HAMP"/>
    <property type="match status" value="1"/>
</dbReference>
<dbReference type="InterPro" id="IPR005467">
    <property type="entry name" value="His_kinase_dom"/>
</dbReference>
<keyword evidence="9" id="KW-1133">Transmembrane helix</keyword>
<evidence type="ECO:0000256" key="5">
    <source>
        <dbReference type="ARBA" id="ARBA00022679"/>
    </source>
</evidence>
<dbReference type="GO" id="GO:0016020">
    <property type="term" value="C:membrane"/>
    <property type="evidence" value="ECO:0007669"/>
    <property type="project" value="UniProtKB-SubCell"/>
</dbReference>
<dbReference type="OrthoDB" id="9809348at2"/>
<sequence length="568" mass="63962">MNLIRQSFKRQLFAILMITTVILVICGGILTIQGFQARLTADYEKRDIEQSRIINTRLINDLEQAENAVQELSENEVIINAISRKRNNSLSIYSELYAISKDIRDFAAVDIYQGSKCIFSTATSSLSKELPLNYSVLREAAEKEDSIIFSLDPTYSSENGADLLIAKEIAGEDNPGFVIVRIEQEEIESRLKDSINAKDGFMLTDRFFRPYCLIGTAKDSKALALIRSNLLNKIRYNSNITGNVYINEVGETGLLSVYITPPVLGESAAKVGYQILIFEAIISIFICLLVASRLSAYFSKPINILSSGMRTFRKGDFDTKIELNREDEFEQLAVGFNKMTSQLKQTINERVKAERTINETRIQMMQAQLNPHFLYNTLDTIKWVAKANGVPEVATMSASLAGILRTSISEKQFCKLSKELELIQNYCEIQKIRFDDKFDITIDVPQDVMDAIIPKLIMQPIVENAIIHGMNETENGHIYVAAVRDKNEEKDLLKISIQDDGVGISDEMMKALNNDDVETLKGHLGLNNVNTIIRLYYGKEYGVMAVRPTEGGTVMIITLPYSEKEPEQ</sequence>
<feature type="domain" description="Histidine kinase" evidence="10">
    <location>
        <begin position="457"/>
        <end position="563"/>
    </location>
</feature>
<dbReference type="EMBL" id="FOXO01000010">
    <property type="protein sequence ID" value="SFP87355.1"/>
    <property type="molecule type" value="Genomic_DNA"/>
</dbReference>
<name>A0A1I5TWC0_9FIRM</name>
<dbReference type="InterPro" id="IPR050640">
    <property type="entry name" value="Bact_2-comp_sensor_kinase"/>
</dbReference>
<dbReference type="SMART" id="SM00304">
    <property type="entry name" value="HAMP"/>
    <property type="match status" value="1"/>
</dbReference>
<evidence type="ECO:0000313" key="12">
    <source>
        <dbReference type="EMBL" id="SFP87355.1"/>
    </source>
</evidence>
<dbReference type="EC" id="2.7.13.3" evidence="3"/>
<comment type="catalytic activity">
    <reaction evidence="1">
        <text>ATP + protein L-histidine = ADP + protein N-phospho-L-histidine.</text>
        <dbReference type="EC" id="2.7.13.3"/>
    </reaction>
</comment>
<dbReference type="Proteomes" id="UP000182624">
    <property type="component" value="Unassembled WGS sequence"/>
</dbReference>
<evidence type="ECO:0000256" key="6">
    <source>
        <dbReference type="ARBA" id="ARBA00022777"/>
    </source>
</evidence>
<accession>A0A1I5TWC0</accession>
<dbReference type="PROSITE" id="PS50885">
    <property type="entry name" value="HAMP"/>
    <property type="match status" value="1"/>
</dbReference>
<evidence type="ECO:0000256" key="3">
    <source>
        <dbReference type="ARBA" id="ARBA00012438"/>
    </source>
</evidence>
<keyword evidence="9" id="KW-0812">Transmembrane</keyword>
<evidence type="ECO:0000259" key="11">
    <source>
        <dbReference type="PROSITE" id="PS50885"/>
    </source>
</evidence>
<evidence type="ECO:0000313" key="13">
    <source>
        <dbReference type="Proteomes" id="UP000182624"/>
    </source>
</evidence>
<dbReference type="PANTHER" id="PTHR34220">
    <property type="entry name" value="SENSOR HISTIDINE KINASE YPDA"/>
    <property type="match status" value="1"/>
</dbReference>
<evidence type="ECO:0000256" key="4">
    <source>
        <dbReference type="ARBA" id="ARBA00022553"/>
    </source>
</evidence>
<dbReference type="CDD" id="cd06225">
    <property type="entry name" value="HAMP"/>
    <property type="match status" value="1"/>
</dbReference>
<keyword evidence="4" id="KW-0597">Phosphoprotein</keyword>
<keyword evidence="6 12" id="KW-0418">Kinase</keyword>
<evidence type="ECO:0000256" key="9">
    <source>
        <dbReference type="SAM" id="Phobius"/>
    </source>
</evidence>
<evidence type="ECO:0000256" key="7">
    <source>
        <dbReference type="ARBA" id="ARBA00023012"/>
    </source>
</evidence>
<gene>
    <name evidence="12" type="ORF">SAMN04487928_11063</name>
</gene>
<feature type="domain" description="HAMP" evidence="11">
    <location>
        <begin position="296"/>
        <end position="348"/>
    </location>
</feature>
<dbReference type="RefSeq" id="WP_074886985.1">
    <property type="nucleotide sequence ID" value="NZ_FOXO01000010.1"/>
</dbReference>
<dbReference type="SUPFAM" id="SSF55874">
    <property type="entry name" value="ATPase domain of HSP90 chaperone/DNA topoisomerase II/histidine kinase"/>
    <property type="match status" value="1"/>
</dbReference>
<dbReference type="InterPro" id="IPR003594">
    <property type="entry name" value="HATPase_dom"/>
</dbReference>
<evidence type="ECO:0000256" key="2">
    <source>
        <dbReference type="ARBA" id="ARBA00004370"/>
    </source>
</evidence>
<comment type="subcellular location">
    <subcellularLocation>
        <location evidence="2">Membrane</location>
    </subcellularLocation>
</comment>
<dbReference type="Pfam" id="PF02518">
    <property type="entry name" value="HATPase_c"/>
    <property type="match status" value="1"/>
</dbReference>
<feature type="coiled-coil region" evidence="8">
    <location>
        <begin position="48"/>
        <end position="75"/>
    </location>
</feature>
<keyword evidence="13" id="KW-1185">Reference proteome</keyword>
<reference evidence="13" key="1">
    <citation type="submission" date="2016-10" db="EMBL/GenBank/DDBJ databases">
        <authorList>
            <person name="Varghese N."/>
            <person name="Submissions S."/>
        </authorList>
    </citation>
    <scope>NUCLEOTIDE SEQUENCE [LARGE SCALE GENOMIC DNA]</scope>
    <source>
        <strain evidence="13">P18</strain>
    </source>
</reference>
<dbReference type="InterPro" id="IPR010559">
    <property type="entry name" value="Sig_transdc_His_kin_internal"/>
</dbReference>
<dbReference type="SMART" id="SM00387">
    <property type="entry name" value="HATPase_c"/>
    <property type="match status" value="1"/>
</dbReference>
<proteinExistence type="predicted"/>
<feature type="transmembrane region" description="Helical" evidence="9">
    <location>
        <begin position="12"/>
        <end position="35"/>
    </location>
</feature>
<keyword evidence="9" id="KW-0472">Membrane</keyword>
<dbReference type="InterPro" id="IPR036890">
    <property type="entry name" value="HATPase_C_sf"/>
</dbReference>
<evidence type="ECO:0000259" key="10">
    <source>
        <dbReference type="PROSITE" id="PS50109"/>
    </source>
</evidence>
<dbReference type="PROSITE" id="PS50109">
    <property type="entry name" value="HIS_KIN"/>
    <property type="match status" value="1"/>
</dbReference>
<dbReference type="InterPro" id="IPR003660">
    <property type="entry name" value="HAMP_dom"/>
</dbReference>
<dbReference type="Gene3D" id="6.10.340.10">
    <property type="match status" value="1"/>
</dbReference>
<protein>
    <recommendedName>
        <fullName evidence="3">histidine kinase</fullName>
        <ecNumber evidence="3">2.7.13.3</ecNumber>
    </recommendedName>
</protein>